<keyword evidence="7" id="KW-1185">Reference proteome</keyword>
<dbReference type="Gene3D" id="3.40.190.10">
    <property type="entry name" value="Periplasmic binding protein-like II"/>
    <property type="match status" value="2"/>
</dbReference>
<dbReference type="PROSITE" id="PS50931">
    <property type="entry name" value="HTH_LYSR"/>
    <property type="match status" value="1"/>
</dbReference>
<dbReference type="CDD" id="cd05466">
    <property type="entry name" value="PBP2_LTTR_substrate"/>
    <property type="match status" value="1"/>
</dbReference>
<accession>A0ABU5EAV9</accession>
<dbReference type="InterPro" id="IPR005119">
    <property type="entry name" value="LysR_subst-bd"/>
</dbReference>
<gene>
    <name evidence="6" type="ORF">SMD27_11205</name>
</gene>
<evidence type="ECO:0000256" key="4">
    <source>
        <dbReference type="ARBA" id="ARBA00023163"/>
    </source>
</evidence>
<keyword evidence="4" id="KW-0804">Transcription</keyword>
<dbReference type="PANTHER" id="PTHR30126:SF98">
    <property type="entry name" value="HTH-TYPE TRANSCRIPTIONAL ACTIVATOR BAUR"/>
    <property type="match status" value="1"/>
</dbReference>
<dbReference type="InterPro" id="IPR000847">
    <property type="entry name" value="LysR_HTH_N"/>
</dbReference>
<keyword evidence="2" id="KW-0805">Transcription regulation</keyword>
<dbReference type="Pfam" id="PF00126">
    <property type="entry name" value="HTH_1"/>
    <property type="match status" value="1"/>
</dbReference>
<evidence type="ECO:0000256" key="1">
    <source>
        <dbReference type="ARBA" id="ARBA00009437"/>
    </source>
</evidence>
<evidence type="ECO:0000256" key="3">
    <source>
        <dbReference type="ARBA" id="ARBA00023125"/>
    </source>
</evidence>
<dbReference type="Gene3D" id="1.10.10.10">
    <property type="entry name" value="Winged helix-like DNA-binding domain superfamily/Winged helix DNA-binding domain"/>
    <property type="match status" value="1"/>
</dbReference>
<dbReference type="Proteomes" id="UP001279642">
    <property type="component" value="Unassembled WGS sequence"/>
</dbReference>
<evidence type="ECO:0000259" key="5">
    <source>
        <dbReference type="PROSITE" id="PS50931"/>
    </source>
</evidence>
<evidence type="ECO:0000313" key="7">
    <source>
        <dbReference type="Proteomes" id="UP001279642"/>
    </source>
</evidence>
<name>A0ABU5EAV9_9PROT</name>
<dbReference type="PANTHER" id="PTHR30126">
    <property type="entry name" value="HTH-TYPE TRANSCRIPTIONAL REGULATOR"/>
    <property type="match status" value="1"/>
</dbReference>
<dbReference type="InterPro" id="IPR036388">
    <property type="entry name" value="WH-like_DNA-bd_sf"/>
</dbReference>
<feature type="domain" description="HTH lysR-type" evidence="5">
    <location>
        <begin position="14"/>
        <end position="71"/>
    </location>
</feature>
<dbReference type="RefSeq" id="WP_320508448.1">
    <property type="nucleotide sequence ID" value="NZ_JAXCLW010000002.1"/>
</dbReference>
<dbReference type="Pfam" id="PF03466">
    <property type="entry name" value="LysR_substrate"/>
    <property type="match status" value="1"/>
</dbReference>
<reference evidence="6 7" key="1">
    <citation type="journal article" date="2016" name="Antonie Van Leeuwenhoek">
        <title>Dongia soli sp. nov., isolated from soil from Dokdo, Korea.</title>
        <authorList>
            <person name="Kim D.U."/>
            <person name="Lee H."/>
            <person name="Kim H."/>
            <person name="Kim S.G."/>
            <person name="Ka J.O."/>
        </authorList>
    </citation>
    <scope>NUCLEOTIDE SEQUENCE [LARGE SCALE GENOMIC DNA]</scope>
    <source>
        <strain evidence="6 7">D78</strain>
    </source>
</reference>
<organism evidence="6 7">
    <name type="scientific">Dongia soli</name>
    <dbReference type="NCBI Taxonomy" id="600628"/>
    <lineage>
        <taxon>Bacteria</taxon>
        <taxon>Pseudomonadati</taxon>
        <taxon>Pseudomonadota</taxon>
        <taxon>Alphaproteobacteria</taxon>
        <taxon>Rhodospirillales</taxon>
        <taxon>Dongiaceae</taxon>
        <taxon>Dongia</taxon>
    </lineage>
</organism>
<evidence type="ECO:0000256" key="2">
    <source>
        <dbReference type="ARBA" id="ARBA00023015"/>
    </source>
</evidence>
<protein>
    <submittedName>
        <fullName evidence="6">LysR family transcriptional regulator</fullName>
    </submittedName>
</protein>
<dbReference type="SUPFAM" id="SSF53850">
    <property type="entry name" value="Periplasmic binding protein-like II"/>
    <property type="match status" value="1"/>
</dbReference>
<proteinExistence type="inferred from homology"/>
<keyword evidence="3" id="KW-0238">DNA-binding</keyword>
<sequence>MAFAHKQRTELHNVDLRLLKIFRSVVEHGGFAGAQTEMNVTMSVISGAIGALETRLGYRLCNRGRGGFRLTEDGARVYGALRRLNTAIDQFHREATQSDQAFGGVLRIGMVDALATIQPSALITAFGRLRERAPNVTLTLKIDTPQDLIHALHEEVFDVVIVPVFRRLMGLRVTLIEDDNLQIIHCGGGHPFFGKSDREITFDMIAAQPFVARTHMQGWTPPRGLRFNEQAWTSDIEAIATLVLSGQYLGYLPEIYSLPWVERGQMWPMKRAQLSYRSRVCAVARKTSPSKLANLFCGLIADAKKS</sequence>
<dbReference type="EMBL" id="JAXCLW010000002">
    <property type="protein sequence ID" value="MDY0883412.1"/>
    <property type="molecule type" value="Genomic_DNA"/>
</dbReference>
<comment type="caution">
    <text evidence="6">The sequence shown here is derived from an EMBL/GenBank/DDBJ whole genome shotgun (WGS) entry which is preliminary data.</text>
</comment>
<dbReference type="SUPFAM" id="SSF46785">
    <property type="entry name" value="Winged helix' DNA-binding domain"/>
    <property type="match status" value="1"/>
</dbReference>
<evidence type="ECO:0000313" key="6">
    <source>
        <dbReference type="EMBL" id="MDY0883412.1"/>
    </source>
</evidence>
<dbReference type="InterPro" id="IPR036390">
    <property type="entry name" value="WH_DNA-bd_sf"/>
</dbReference>
<comment type="similarity">
    <text evidence="1">Belongs to the LysR transcriptional regulatory family.</text>
</comment>